<dbReference type="PROSITE" id="PS00189">
    <property type="entry name" value="LIPOYL"/>
    <property type="match status" value="1"/>
</dbReference>
<dbReference type="PANTHER" id="PTHR11715:SF3">
    <property type="entry name" value="GLYCINE CLEAVAGE SYSTEM H PROTEIN-RELATED"/>
    <property type="match status" value="1"/>
</dbReference>
<evidence type="ECO:0000259" key="5">
    <source>
        <dbReference type="PROSITE" id="PS50968"/>
    </source>
</evidence>
<dbReference type="InterPro" id="IPR003016">
    <property type="entry name" value="2-oxoA_DH_lipoyl-BS"/>
</dbReference>
<gene>
    <name evidence="3 6" type="primary">gcvH</name>
    <name evidence="7" type="ORF">NCTC949_02014</name>
    <name evidence="6" type="ORF">UL82_07230</name>
</gene>
<comment type="similarity">
    <text evidence="1 3">Belongs to the GcvH family.</text>
</comment>
<dbReference type="Proteomes" id="UP000033457">
    <property type="component" value="Chromosome"/>
</dbReference>
<accession>A0A0F6R2F0</accession>
<dbReference type="InterPro" id="IPR000089">
    <property type="entry name" value="Biotin_lipoyl"/>
</dbReference>
<protein>
    <recommendedName>
        <fullName evidence="3">Glycine cleavage system H protein</fullName>
    </recommendedName>
</protein>
<dbReference type="OrthoDB" id="9796712at2"/>
<evidence type="ECO:0000256" key="3">
    <source>
        <dbReference type="HAMAP-Rule" id="MF_00272"/>
    </source>
</evidence>
<evidence type="ECO:0000256" key="2">
    <source>
        <dbReference type="ARBA" id="ARBA00022823"/>
    </source>
</evidence>
<comment type="function">
    <text evidence="3">The glycine cleavage system catalyzes the degradation of glycine. The H protein shuttles the methylamine group of glycine from the P protein to the T protein.</text>
</comment>
<evidence type="ECO:0000256" key="4">
    <source>
        <dbReference type="PIRSR" id="PIRSR617453-50"/>
    </source>
</evidence>
<dbReference type="Gene3D" id="2.40.50.100">
    <property type="match status" value="1"/>
</dbReference>
<comment type="subunit">
    <text evidence="3">The glycine cleavage system is composed of four proteins: P, T, L and H.</text>
</comment>
<name>A0A0F6R2F0_9CORY</name>
<dbReference type="KEGG" id="cku:UL82_07230"/>
<dbReference type="RefSeq" id="WP_046439976.1">
    <property type="nucleotide sequence ID" value="NZ_CP011312.1"/>
</dbReference>
<dbReference type="CDD" id="cd06848">
    <property type="entry name" value="GCS_H"/>
    <property type="match status" value="1"/>
</dbReference>
<feature type="modified residue" description="N6-lipoyllysine" evidence="3 4">
    <location>
        <position position="68"/>
    </location>
</feature>
<dbReference type="PANTHER" id="PTHR11715">
    <property type="entry name" value="GLYCINE CLEAVAGE SYSTEM H PROTEIN"/>
    <property type="match status" value="1"/>
</dbReference>
<dbReference type="EMBL" id="CP011312">
    <property type="protein sequence ID" value="AKE41608.1"/>
    <property type="molecule type" value="Genomic_DNA"/>
</dbReference>
<keyword evidence="2 3" id="KW-0450">Lipoyl</keyword>
<comment type="cofactor">
    <cofactor evidence="3">
        <name>(R)-lipoate</name>
        <dbReference type="ChEBI" id="CHEBI:83088"/>
    </cofactor>
    <text evidence="3">Binds 1 lipoyl cofactor covalently.</text>
</comment>
<dbReference type="InterPro" id="IPR002930">
    <property type="entry name" value="GCV_H"/>
</dbReference>
<proteinExistence type="inferred from homology"/>
<dbReference type="PROSITE" id="PS50968">
    <property type="entry name" value="BIOTINYL_LIPOYL"/>
    <property type="match status" value="1"/>
</dbReference>
<dbReference type="GO" id="GO:0019464">
    <property type="term" value="P:glycine decarboxylation via glycine cleavage system"/>
    <property type="evidence" value="ECO:0007669"/>
    <property type="project" value="UniProtKB-UniRule"/>
</dbReference>
<dbReference type="HOGENOM" id="CLU_097408_2_2_11"/>
<sequence length="128" mass="13571">MSLPENFSYSEEHEWINSTADAAVGTTVKVGITSIAADRLGEVVFAELPQVGDSIEAGETCGEVESTKSVSDLYAPVTGTVIAVNDAVHDDYAIINNDPFGQGWLFEVEVESIGELLTAEEYGKANGV</sequence>
<reference evidence="6 8" key="1">
    <citation type="journal article" date="2015" name="Genome Announc.">
        <title>Complete Genome Sequence of Corynebacterium kutscheri DSM 20755, a Corynebacterial Type Strain with Remarkably Low G+C Content of Chromosomal DNA.</title>
        <authorList>
            <person name="Ruckert C."/>
            <person name="Albersmeier A."/>
            <person name="Winkler A."/>
            <person name="Tauch A."/>
        </authorList>
    </citation>
    <scope>NUCLEOTIDE SEQUENCE [LARGE SCALE GENOMIC DNA]</scope>
    <source>
        <strain evidence="6 8">DSM 20755</strain>
    </source>
</reference>
<feature type="domain" description="Lipoyl-binding" evidence="5">
    <location>
        <begin position="27"/>
        <end position="109"/>
    </location>
</feature>
<evidence type="ECO:0000313" key="8">
    <source>
        <dbReference type="Proteomes" id="UP000033457"/>
    </source>
</evidence>
<evidence type="ECO:0000313" key="7">
    <source>
        <dbReference type="EMBL" id="VEH08889.1"/>
    </source>
</evidence>
<organism evidence="6 8">
    <name type="scientific">Corynebacterium kutscheri</name>
    <dbReference type="NCBI Taxonomy" id="35755"/>
    <lineage>
        <taxon>Bacteria</taxon>
        <taxon>Bacillati</taxon>
        <taxon>Actinomycetota</taxon>
        <taxon>Actinomycetes</taxon>
        <taxon>Mycobacteriales</taxon>
        <taxon>Corynebacteriaceae</taxon>
        <taxon>Corynebacterium</taxon>
    </lineage>
</organism>
<dbReference type="Pfam" id="PF01597">
    <property type="entry name" value="GCV_H"/>
    <property type="match status" value="1"/>
</dbReference>
<dbReference type="STRING" id="35755.UL82_07230"/>
<dbReference type="InterPro" id="IPR033753">
    <property type="entry name" value="GCV_H/Fam206"/>
</dbReference>
<evidence type="ECO:0000313" key="6">
    <source>
        <dbReference type="EMBL" id="AKE41608.1"/>
    </source>
</evidence>
<dbReference type="NCBIfam" id="TIGR00527">
    <property type="entry name" value="gcvH"/>
    <property type="match status" value="1"/>
</dbReference>
<dbReference type="SUPFAM" id="SSF51230">
    <property type="entry name" value="Single hybrid motif"/>
    <property type="match status" value="1"/>
</dbReference>
<dbReference type="HAMAP" id="MF_00272">
    <property type="entry name" value="GcvH"/>
    <property type="match status" value="1"/>
</dbReference>
<dbReference type="GO" id="GO:0009249">
    <property type="term" value="P:protein lipoylation"/>
    <property type="evidence" value="ECO:0007669"/>
    <property type="project" value="TreeGrafter"/>
</dbReference>
<dbReference type="AlphaFoldDB" id="A0A0F6R2F0"/>
<keyword evidence="8" id="KW-1185">Reference proteome</keyword>
<evidence type="ECO:0000313" key="9">
    <source>
        <dbReference type="Proteomes" id="UP000271380"/>
    </source>
</evidence>
<dbReference type="GO" id="GO:0005829">
    <property type="term" value="C:cytosol"/>
    <property type="evidence" value="ECO:0007669"/>
    <property type="project" value="TreeGrafter"/>
</dbReference>
<evidence type="ECO:0000256" key="1">
    <source>
        <dbReference type="ARBA" id="ARBA00009249"/>
    </source>
</evidence>
<dbReference type="NCBIfam" id="NF002270">
    <property type="entry name" value="PRK01202.1"/>
    <property type="match status" value="1"/>
</dbReference>
<reference evidence="7 9" key="2">
    <citation type="submission" date="2018-12" db="EMBL/GenBank/DDBJ databases">
        <authorList>
            <consortium name="Pathogen Informatics"/>
        </authorList>
    </citation>
    <scope>NUCLEOTIDE SEQUENCE [LARGE SCALE GENOMIC DNA]</scope>
    <source>
        <strain evidence="7 9">NCTC949</strain>
    </source>
</reference>
<dbReference type="InterPro" id="IPR017453">
    <property type="entry name" value="GCV_H_sub"/>
</dbReference>
<dbReference type="Proteomes" id="UP000271380">
    <property type="component" value="Chromosome"/>
</dbReference>
<dbReference type="GO" id="GO:0005960">
    <property type="term" value="C:glycine cleavage complex"/>
    <property type="evidence" value="ECO:0007669"/>
    <property type="project" value="InterPro"/>
</dbReference>
<dbReference type="InterPro" id="IPR011053">
    <property type="entry name" value="Single_hybrid_motif"/>
</dbReference>
<dbReference type="EMBL" id="LR134377">
    <property type="protein sequence ID" value="VEH08889.1"/>
    <property type="molecule type" value="Genomic_DNA"/>
</dbReference>